<dbReference type="InterPro" id="IPR002734">
    <property type="entry name" value="RibDG_C"/>
</dbReference>
<accession>A0A845F262</accession>
<dbReference type="SUPFAM" id="SSF53597">
    <property type="entry name" value="Dihydrofolate reductase-like"/>
    <property type="match status" value="1"/>
</dbReference>
<dbReference type="PANTHER" id="PTHR38011:SF7">
    <property type="entry name" value="2,5-DIAMINO-6-RIBOSYLAMINO-4(3H)-PYRIMIDINONE 5'-PHOSPHATE REDUCTASE"/>
    <property type="match status" value="1"/>
</dbReference>
<evidence type="ECO:0000256" key="3">
    <source>
        <dbReference type="ARBA" id="ARBA00023002"/>
    </source>
</evidence>
<keyword evidence="2" id="KW-0521">NADP</keyword>
<comment type="caution">
    <text evidence="5">The sequence shown here is derived from an EMBL/GenBank/DDBJ whole genome shotgun (WGS) entry which is preliminary data.</text>
</comment>
<reference evidence="5 6" key="1">
    <citation type="submission" date="2019-11" db="EMBL/GenBank/DDBJ databases">
        <title>Genome sequences of 17 halophilic strains isolated from different environments.</title>
        <authorList>
            <person name="Furrow R.E."/>
        </authorList>
    </citation>
    <scope>NUCLEOTIDE SEQUENCE [LARGE SCALE GENOMIC DNA]</scope>
    <source>
        <strain evidence="5 6">22506_14_FS</strain>
    </source>
</reference>
<dbReference type="EMBL" id="WMEY01000005">
    <property type="protein sequence ID" value="MYL65023.1"/>
    <property type="molecule type" value="Genomic_DNA"/>
</dbReference>
<protein>
    <recommendedName>
        <fullName evidence="4">Bacterial bifunctional deaminase-reductase C-terminal domain-containing protein</fullName>
    </recommendedName>
</protein>
<name>A0A845F262_9BACL</name>
<dbReference type="GO" id="GO:0009231">
    <property type="term" value="P:riboflavin biosynthetic process"/>
    <property type="evidence" value="ECO:0007669"/>
    <property type="project" value="InterPro"/>
</dbReference>
<dbReference type="Proteomes" id="UP000447833">
    <property type="component" value="Unassembled WGS sequence"/>
</dbReference>
<dbReference type="GO" id="GO:0008703">
    <property type="term" value="F:5-amino-6-(5-phosphoribosylamino)uracil reductase activity"/>
    <property type="evidence" value="ECO:0007669"/>
    <property type="project" value="InterPro"/>
</dbReference>
<sequence length="237" mass="26002">MEVFEPKGMMKLTKRPEVVINVFASMDGRMTTAPGHNVMEWTSQGVDGNANDEAHKLYDELNCDALVSGSESLIVWSSDWVELENPITTPQKSKAYIVFDGRGRMDWAQTEGLIVVTRENVSQAYIEQLETKGITYIKAGDGEKIDIELALEQLYELGFRRLGISGGGTINGAFLRAGVVDEISVVLAPLAIGGRTTPTIFDGENLESIQQAVPLELIEAKSVGNKGAVWVYYRVKS</sequence>
<evidence type="ECO:0000313" key="6">
    <source>
        <dbReference type="Proteomes" id="UP000447833"/>
    </source>
</evidence>
<comment type="pathway">
    <text evidence="1">Cofactor biosynthesis; riboflavin biosynthesis.</text>
</comment>
<dbReference type="InterPro" id="IPR024072">
    <property type="entry name" value="DHFR-like_dom_sf"/>
</dbReference>
<evidence type="ECO:0000256" key="2">
    <source>
        <dbReference type="ARBA" id="ARBA00022857"/>
    </source>
</evidence>
<feature type="domain" description="Bacterial bifunctional deaminase-reductase C-terminal" evidence="4">
    <location>
        <begin position="16"/>
        <end position="225"/>
    </location>
</feature>
<dbReference type="RefSeq" id="WP_160920404.1">
    <property type="nucleotide sequence ID" value="NZ_WMEY01000005.1"/>
</dbReference>
<keyword evidence="3" id="KW-0560">Oxidoreductase</keyword>
<evidence type="ECO:0000313" key="5">
    <source>
        <dbReference type="EMBL" id="MYL65023.1"/>
    </source>
</evidence>
<organism evidence="5 6">
    <name type="scientific">Guptibacillus hwajinpoensis</name>
    <dbReference type="NCBI Taxonomy" id="208199"/>
    <lineage>
        <taxon>Bacteria</taxon>
        <taxon>Bacillati</taxon>
        <taxon>Bacillota</taxon>
        <taxon>Bacilli</taxon>
        <taxon>Bacillales</taxon>
        <taxon>Guptibacillaceae</taxon>
        <taxon>Guptibacillus</taxon>
    </lineage>
</organism>
<dbReference type="InterPro" id="IPR050765">
    <property type="entry name" value="Riboflavin_Biosynth_HTPR"/>
</dbReference>
<dbReference type="PANTHER" id="PTHR38011">
    <property type="entry name" value="DIHYDROFOLATE REDUCTASE FAMILY PROTEIN (AFU_ORTHOLOGUE AFUA_8G06820)"/>
    <property type="match status" value="1"/>
</dbReference>
<gene>
    <name evidence="5" type="ORF">GLW07_16820</name>
</gene>
<evidence type="ECO:0000259" key="4">
    <source>
        <dbReference type="Pfam" id="PF01872"/>
    </source>
</evidence>
<dbReference type="Pfam" id="PF01872">
    <property type="entry name" value="RibD_C"/>
    <property type="match status" value="1"/>
</dbReference>
<evidence type="ECO:0000256" key="1">
    <source>
        <dbReference type="ARBA" id="ARBA00005104"/>
    </source>
</evidence>
<dbReference type="Gene3D" id="3.40.430.10">
    <property type="entry name" value="Dihydrofolate Reductase, subunit A"/>
    <property type="match status" value="1"/>
</dbReference>
<dbReference type="AlphaFoldDB" id="A0A845F262"/>
<proteinExistence type="predicted"/>